<organism evidence="2">
    <name type="scientific">Solanum chacoense</name>
    <name type="common">Chaco potato</name>
    <dbReference type="NCBI Taxonomy" id="4108"/>
    <lineage>
        <taxon>Eukaryota</taxon>
        <taxon>Viridiplantae</taxon>
        <taxon>Streptophyta</taxon>
        <taxon>Embryophyta</taxon>
        <taxon>Tracheophyta</taxon>
        <taxon>Spermatophyta</taxon>
        <taxon>Magnoliopsida</taxon>
        <taxon>eudicotyledons</taxon>
        <taxon>Gunneridae</taxon>
        <taxon>Pentapetalae</taxon>
        <taxon>asterids</taxon>
        <taxon>lamiids</taxon>
        <taxon>Solanales</taxon>
        <taxon>Solanaceae</taxon>
        <taxon>Solanoideae</taxon>
        <taxon>Solaneae</taxon>
        <taxon>Solanum</taxon>
    </lineage>
</organism>
<keyword evidence="1" id="KW-1133">Transmembrane helix</keyword>
<name>A0A0V0GEX2_SOLCH</name>
<reference evidence="2" key="1">
    <citation type="submission" date="2015-12" db="EMBL/GenBank/DDBJ databases">
        <title>Gene expression during late stages of embryo sac development: a critical building block for successful pollen-pistil interactions.</title>
        <authorList>
            <person name="Liu Y."/>
            <person name="Joly V."/>
            <person name="Sabar M."/>
            <person name="Matton D.P."/>
        </authorList>
    </citation>
    <scope>NUCLEOTIDE SEQUENCE</scope>
</reference>
<evidence type="ECO:0000256" key="1">
    <source>
        <dbReference type="SAM" id="Phobius"/>
    </source>
</evidence>
<proteinExistence type="predicted"/>
<keyword evidence="1" id="KW-0812">Transmembrane</keyword>
<accession>A0A0V0GEX2</accession>
<evidence type="ECO:0000313" key="2">
    <source>
        <dbReference type="EMBL" id="JAP06738.1"/>
    </source>
</evidence>
<sequence length="67" mass="7865">KELKCGAEDEEWNNIWACLSNNKIPDYAHLFQLTIFKFSFTSLFLFSLFFSSLSVYKLTSNTHSPFF</sequence>
<keyword evidence="1" id="KW-0472">Membrane</keyword>
<feature type="non-terminal residue" evidence="2">
    <location>
        <position position="1"/>
    </location>
</feature>
<feature type="transmembrane region" description="Helical" evidence="1">
    <location>
        <begin position="35"/>
        <end position="56"/>
    </location>
</feature>
<dbReference type="EMBL" id="GEDG01040391">
    <property type="protein sequence ID" value="JAP06738.1"/>
    <property type="molecule type" value="Transcribed_RNA"/>
</dbReference>
<dbReference type="AlphaFoldDB" id="A0A0V0GEX2"/>
<protein>
    <submittedName>
        <fullName evidence="2">Putative ovule protein</fullName>
    </submittedName>
</protein>